<protein>
    <submittedName>
        <fullName evidence="1">Uncharacterized protein</fullName>
    </submittedName>
</protein>
<organism evidence="1 2">
    <name type="scientific">Persea americana</name>
    <name type="common">Avocado</name>
    <dbReference type="NCBI Taxonomy" id="3435"/>
    <lineage>
        <taxon>Eukaryota</taxon>
        <taxon>Viridiplantae</taxon>
        <taxon>Streptophyta</taxon>
        <taxon>Embryophyta</taxon>
        <taxon>Tracheophyta</taxon>
        <taxon>Spermatophyta</taxon>
        <taxon>Magnoliopsida</taxon>
        <taxon>Magnoliidae</taxon>
        <taxon>Laurales</taxon>
        <taxon>Lauraceae</taxon>
        <taxon>Persea</taxon>
    </lineage>
</organism>
<gene>
    <name evidence="1" type="ORF">MRB53_016519</name>
</gene>
<sequence length="288" mass="31155">MRSFHKGIEQSNSFLKAEKKRKVSPENANEDIIGTEAANCGNNQMDWCTINEGGGQDDIQVSFPDTQFPFIPNVPTAAKAPHGGGIKIIASRSRKQPEEVVAIDEHGPAKRTHSKTSATKSSSGSLSIGTISQKGKVSTGTNILTSNVAVVISEPPEHEALDKYNDRVNYEDSRCLDLSSHDDANPDSVGSQGEQIGSSLLSKNKRRTLVQLYLYHKLLLMISLASLDLGVTFAAMAKEGRPSQSSAILHCQHVKGGVVTSLNEVVLIRLLAIEKDRKVEILSSPAWL</sequence>
<dbReference type="Proteomes" id="UP001234297">
    <property type="component" value="Chromosome 5"/>
</dbReference>
<proteinExistence type="predicted"/>
<name>A0ACC2M2K0_PERAE</name>
<accession>A0ACC2M2K0</accession>
<comment type="caution">
    <text evidence="1">The sequence shown here is derived from an EMBL/GenBank/DDBJ whole genome shotgun (WGS) entry which is preliminary data.</text>
</comment>
<dbReference type="EMBL" id="CM056813">
    <property type="protein sequence ID" value="KAJ8639825.1"/>
    <property type="molecule type" value="Genomic_DNA"/>
</dbReference>
<keyword evidence="2" id="KW-1185">Reference proteome</keyword>
<evidence type="ECO:0000313" key="1">
    <source>
        <dbReference type="EMBL" id="KAJ8639825.1"/>
    </source>
</evidence>
<reference evidence="1 2" key="1">
    <citation type="journal article" date="2022" name="Hortic Res">
        <title>A haplotype resolved chromosomal level avocado genome allows analysis of novel avocado genes.</title>
        <authorList>
            <person name="Nath O."/>
            <person name="Fletcher S.J."/>
            <person name="Hayward A."/>
            <person name="Shaw L.M."/>
            <person name="Masouleh A.K."/>
            <person name="Furtado A."/>
            <person name="Henry R.J."/>
            <person name="Mitter N."/>
        </authorList>
    </citation>
    <scope>NUCLEOTIDE SEQUENCE [LARGE SCALE GENOMIC DNA]</scope>
    <source>
        <strain evidence="2">cv. Hass</strain>
    </source>
</reference>
<evidence type="ECO:0000313" key="2">
    <source>
        <dbReference type="Proteomes" id="UP001234297"/>
    </source>
</evidence>